<name>A0A6J5M8D4_9CAUD</name>
<proteinExistence type="predicted"/>
<gene>
    <name evidence="1" type="ORF">UFOVP422_44</name>
</gene>
<organism evidence="1">
    <name type="scientific">uncultured Caudovirales phage</name>
    <dbReference type="NCBI Taxonomy" id="2100421"/>
    <lineage>
        <taxon>Viruses</taxon>
        <taxon>Duplodnaviria</taxon>
        <taxon>Heunggongvirae</taxon>
        <taxon>Uroviricota</taxon>
        <taxon>Caudoviricetes</taxon>
        <taxon>Peduoviridae</taxon>
        <taxon>Maltschvirus</taxon>
        <taxon>Maltschvirus maltsch</taxon>
    </lineage>
</organism>
<evidence type="ECO:0000313" key="1">
    <source>
        <dbReference type="EMBL" id="CAB4141897.1"/>
    </source>
</evidence>
<protein>
    <submittedName>
        <fullName evidence="1">Uncharacterized protein</fullName>
    </submittedName>
</protein>
<sequence>MTENRYHVEITMSITKTYVVYANNREAAVAEAKELILDETDSSLIDYRTVVYTGDAPTFSNDE</sequence>
<accession>A0A6J5M8D4</accession>
<reference evidence="1" key="1">
    <citation type="submission" date="2020-04" db="EMBL/GenBank/DDBJ databases">
        <authorList>
            <person name="Chiriac C."/>
            <person name="Salcher M."/>
            <person name="Ghai R."/>
            <person name="Kavagutti S V."/>
        </authorList>
    </citation>
    <scope>NUCLEOTIDE SEQUENCE</scope>
</reference>
<dbReference type="EMBL" id="LR796398">
    <property type="protein sequence ID" value="CAB4141897.1"/>
    <property type="molecule type" value="Genomic_DNA"/>
</dbReference>